<dbReference type="CDD" id="cd03019">
    <property type="entry name" value="DsbA_DsbA"/>
    <property type="match status" value="1"/>
</dbReference>
<keyword evidence="2" id="KW-0574">Periplasm</keyword>
<dbReference type="OrthoDB" id="9784896at2"/>
<accession>A0A4R2I9Z3</accession>
<feature type="signal peptide" evidence="4">
    <location>
        <begin position="1"/>
        <end position="21"/>
    </location>
</feature>
<keyword evidence="7" id="KW-1185">Reference proteome</keyword>
<evidence type="ECO:0000256" key="1">
    <source>
        <dbReference type="ARBA" id="ARBA00022729"/>
    </source>
</evidence>
<dbReference type="PANTHER" id="PTHR35891">
    <property type="entry name" value="THIOL:DISULFIDE INTERCHANGE PROTEIN DSBA"/>
    <property type="match status" value="1"/>
</dbReference>
<name>A0A4R2I9Z3_9GAMM</name>
<dbReference type="InterPro" id="IPR013766">
    <property type="entry name" value="Thioredoxin_domain"/>
</dbReference>
<comment type="caution">
    <text evidence="6">The sequence shown here is derived from an EMBL/GenBank/DDBJ whole genome shotgun (WGS) entry which is preliminary data.</text>
</comment>
<dbReference type="Proteomes" id="UP000294862">
    <property type="component" value="Unassembled WGS sequence"/>
</dbReference>
<dbReference type="PANTHER" id="PTHR35891:SF2">
    <property type="entry name" value="THIOL:DISULFIDE INTERCHANGE PROTEIN DSBA"/>
    <property type="match status" value="1"/>
</dbReference>
<keyword evidence="1 4" id="KW-0732">Signal</keyword>
<comment type="subcellular location">
    <subcellularLocation>
        <location evidence="2">Periplasm</location>
    </subcellularLocation>
</comment>
<keyword evidence="2" id="KW-1015">Disulfide bond</keyword>
<comment type="similarity">
    <text evidence="2">Belongs to the thioredoxin family.</text>
</comment>
<dbReference type="EMBL" id="SLWQ01000003">
    <property type="protein sequence ID" value="TCO41263.1"/>
    <property type="molecule type" value="Genomic_DNA"/>
</dbReference>
<evidence type="ECO:0000256" key="4">
    <source>
        <dbReference type="SAM" id="SignalP"/>
    </source>
</evidence>
<evidence type="ECO:0000256" key="3">
    <source>
        <dbReference type="PIRSR" id="PIRSR001488-1"/>
    </source>
</evidence>
<feature type="chain" id="PRO_5020791190" description="Thiol:disulfide interchange protein" evidence="4">
    <location>
        <begin position="22"/>
        <end position="218"/>
    </location>
</feature>
<dbReference type="InterPro" id="IPR036249">
    <property type="entry name" value="Thioredoxin-like_sf"/>
</dbReference>
<organism evidence="6 7">
    <name type="scientific">Dokdonella fugitiva</name>
    <dbReference type="NCBI Taxonomy" id="328517"/>
    <lineage>
        <taxon>Bacteria</taxon>
        <taxon>Pseudomonadati</taxon>
        <taxon>Pseudomonadota</taxon>
        <taxon>Gammaproteobacteria</taxon>
        <taxon>Lysobacterales</taxon>
        <taxon>Rhodanobacteraceae</taxon>
        <taxon>Dokdonella</taxon>
    </lineage>
</organism>
<evidence type="ECO:0000256" key="2">
    <source>
        <dbReference type="PIRNR" id="PIRNR001488"/>
    </source>
</evidence>
<evidence type="ECO:0000259" key="5">
    <source>
        <dbReference type="PROSITE" id="PS51352"/>
    </source>
</evidence>
<dbReference type="Gene3D" id="3.40.30.10">
    <property type="entry name" value="Glutaredoxin"/>
    <property type="match status" value="1"/>
</dbReference>
<reference evidence="6 7" key="1">
    <citation type="journal article" date="2015" name="Stand. Genomic Sci.">
        <title>Genomic Encyclopedia of Bacterial and Archaeal Type Strains, Phase III: the genomes of soil and plant-associated and newly described type strains.</title>
        <authorList>
            <person name="Whitman W.B."/>
            <person name="Woyke T."/>
            <person name="Klenk H.P."/>
            <person name="Zhou Y."/>
            <person name="Lilburn T.G."/>
            <person name="Beck B.J."/>
            <person name="De Vos P."/>
            <person name="Vandamme P."/>
            <person name="Eisen J.A."/>
            <person name="Garrity G."/>
            <person name="Hugenholtz P."/>
            <person name="Kyrpides N.C."/>
        </authorList>
    </citation>
    <scope>NUCLEOTIDE SEQUENCE [LARGE SCALE GENOMIC DNA]</scope>
    <source>
        <strain evidence="6 7">A3</strain>
    </source>
</reference>
<protein>
    <recommendedName>
        <fullName evidence="2">Thiol:disulfide interchange protein</fullName>
    </recommendedName>
</protein>
<gene>
    <name evidence="6" type="ORF">EV148_103183</name>
</gene>
<dbReference type="InterPro" id="IPR012336">
    <property type="entry name" value="Thioredoxin-like_fold"/>
</dbReference>
<feature type="domain" description="Thioredoxin" evidence="5">
    <location>
        <begin position="21"/>
        <end position="155"/>
    </location>
</feature>
<dbReference type="InterPro" id="IPR023205">
    <property type="entry name" value="DsbA/DsbL"/>
</dbReference>
<dbReference type="RefSeq" id="WP_131996073.1">
    <property type="nucleotide sequence ID" value="NZ_SLWQ01000003.1"/>
</dbReference>
<dbReference type="Pfam" id="PF13462">
    <property type="entry name" value="Thioredoxin_4"/>
    <property type="match status" value="1"/>
</dbReference>
<dbReference type="PIRSF" id="PIRSF001488">
    <property type="entry name" value="Tdi_protein"/>
    <property type="match status" value="1"/>
</dbReference>
<evidence type="ECO:0000313" key="6">
    <source>
        <dbReference type="EMBL" id="TCO41263.1"/>
    </source>
</evidence>
<dbReference type="InterPro" id="IPR050824">
    <property type="entry name" value="Thiol_disulfide_DsbA"/>
</dbReference>
<proteinExistence type="inferred from homology"/>
<feature type="disulfide bond" description="Redox-active" evidence="3">
    <location>
        <begin position="61"/>
        <end position="64"/>
    </location>
</feature>
<evidence type="ECO:0000313" key="7">
    <source>
        <dbReference type="Proteomes" id="UP000294862"/>
    </source>
</evidence>
<dbReference type="GO" id="GO:0042597">
    <property type="term" value="C:periplasmic space"/>
    <property type="evidence" value="ECO:0007669"/>
    <property type="project" value="UniProtKB-SubCell"/>
</dbReference>
<dbReference type="AlphaFoldDB" id="A0A4R2I9Z3"/>
<dbReference type="SUPFAM" id="SSF52833">
    <property type="entry name" value="Thioredoxin-like"/>
    <property type="match status" value="1"/>
</dbReference>
<dbReference type="PROSITE" id="PS51352">
    <property type="entry name" value="THIOREDOXIN_2"/>
    <property type="match status" value="1"/>
</dbReference>
<sequence length="218" mass="24131">MLMRSLILVAGLSCTTAFSHAADADAAPKWEAGTAWQPIDPPQPTSTGSKIEVLEVFSYACPHCAHFQPYAEALKAKLPKNAEFVLMPADFQPRWVAFARGFYVARDLGLLDRTHQALFDAIYRDHRPLNSLDDIAGFYAGFGADKESFVSTMQSFVIDGRIAKIREMEGKYGVDQTPTLIVNGKYRVIANPDKGIGFDQMVEIALYLVKQESAAKKH</sequence>